<dbReference type="InterPro" id="IPR020449">
    <property type="entry name" value="Tscrpt_reg_AraC-type_HTH"/>
</dbReference>
<dbReference type="Pfam" id="PF12833">
    <property type="entry name" value="HTH_18"/>
    <property type="match status" value="1"/>
</dbReference>
<dbReference type="GO" id="GO:0003700">
    <property type="term" value="F:DNA-binding transcription factor activity"/>
    <property type="evidence" value="ECO:0007669"/>
    <property type="project" value="InterPro"/>
</dbReference>
<accession>A0A498CP49</accession>
<evidence type="ECO:0000259" key="4">
    <source>
        <dbReference type="PROSITE" id="PS01124"/>
    </source>
</evidence>
<dbReference type="PANTHER" id="PTHR43280:SF10">
    <property type="entry name" value="REGULATORY PROTEIN POCR"/>
    <property type="match status" value="1"/>
</dbReference>
<dbReference type="PRINTS" id="PR00032">
    <property type="entry name" value="HTHARAC"/>
</dbReference>
<dbReference type="SMART" id="SM00342">
    <property type="entry name" value="HTH_ARAC"/>
    <property type="match status" value="1"/>
</dbReference>
<proteinExistence type="predicted"/>
<evidence type="ECO:0000256" key="1">
    <source>
        <dbReference type="ARBA" id="ARBA00023015"/>
    </source>
</evidence>
<evidence type="ECO:0000313" key="6">
    <source>
        <dbReference type="Proteomes" id="UP000276301"/>
    </source>
</evidence>
<keyword evidence="6" id="KW-1185">Reference proteome</keyword>
<name>A0A498CP49_9FIRM</name>
<dbReference type="SUPFAM" id="SSF46689">
    <property type="entry name" value="Homeodomain-like"/>
    <property type="match status" value="2"/>
</dbReference>
<dbReference type="Gene3D" id="1.10.10.60">
    <property type="entry name" value="Homeodomain-like"/>
    <property type="match status" value="2"/>
</dbReference>
<dbReference type="AlphaFoldDB" id="A0A498CP49"/>
<gene>
    <name evidence="5" type="ORF">D4A47_02655</name>
</gene>
<reference evidence="5 6" key="1">
    <citation type="submission" date="2018-10" db="EMBL/GenBank/DDBJ databases">
        <title>Anaerotruncus faecis sp. nov., isolated from human feces.</title>
        <authorList>
            <person name="Wang Y.-J."/>
        </authorList>
    </citation>
    <scope>NUCLEOTIDE SEQUENCE [LARGE SCALE GENOMIC DNA]</scope>
    <source>
        <strain evidence="5 6">22A2-44</strain>
    </source>
</reference>
<evidence type="ECO:0000256" key="3">
    <source>
        <dbReference type="ARBA" id="ARBA00023163"/>
    </source>
</evidence>
<keyword evidence="3" id="KW-0804">Transcription</keyword>
<organism evidence="5 6">
    <name type="scientific">Anaerotruncus massiliensis</name>
    <name type="common">ex Liu et al. 2021</name>
    <dbReference type="NCBI Taxonomy" id="2321404"/>
    <lineage>
        <taxon>Bacteria</taxon>
        <taxon>Bacillati</taxon>
        <taxon>Bacillota</taxon>
        <taxon>Clostridia</taxon>
        <taxon>Eubacteriales</taxon>
        <taxon>Oscillospiraceae</taxon>
        <taxon>Anaerotruncus</taxon>
    </lineage>
</organism>
<protein>
    <submittedName>
        <fullName evidence="5">AraC family transcriptional regulator</fullName>
    </submittedName>
</protein>
<dbReference type="InterPro" id="IPR018060">
    <property type="entry name" value="HTH_AraC"/>
</dbReference>
<sequence length="534" mass="60478">MFFCFHNGEGAAEIHTVLMISTQYSQIQYLRGILQKYPDKFQLGGTADNSVLGMSLIESTQPDLVIMPAYMNFWNAEDLINYLLPRGICPTFLLLNDEPGLSLGAPVNSRVAAVFPTELPPEEDLLQALCAAAEQHGRKKREPPAREQHDQAVQHSLEVMELLMGLIPLRTGEAQVEFGRLRVGRSDCWQLLGSPKPRNDEPFNFFSQIDSLEAVLHDLFAVLEPVGKCELCVYRESNLCILLAEGQDEPDWERLIGKINLALAPYSIPPLAFEISDVPLPIERWHSQCKDLLQLRHKRFFFSPPFLQPKTVRAYQSTATQGQVRDLLSVLSLALQNLARPQLVSSLGSLEALVCHDMSTDLYSFVTTQLSVQYSRLRYNFGLTGSDDEFALRIRQFSSAHEAFEAFRELFLKLYDQLCNENRSSNQLIIEVTSFINQNLGEEISLERAAGHVHINATYLSRLFKRETGSSFSAYVNERRIQRAMQLLETPYKIIDIAGMVGFDNAKYFSQVFKKQVGKTPQQYRTELRKAGGI</sequence>
<dbReference type="GO" id="GO:0043565">
    <property type="term" value="F:sequence-specific DNA binding"/>
    <property type="evidence" value="ECO:0007669"/>
    <property type="project" value="InterPro"/>
</dbReference>
<dbReference type="PANTHER" id="PTHR43280">
    <property type="entry name" value="ARAC-FAMILY TRANSCRIPTIONAL REGULATOR"/>
    <property type="match status" value="1"/>
</dbReference>
<keyword evidence="2" id="KW-0238">DNA-binding</keyword>
<dbReference type="InterPro" id="IPR009057">
    <property type="entry name" value="Homeodomain-like_sf"/>
</dbReference>
<keyword evidence="1" id="KW-0805">Transcription regulation</keyword>
<comment type="caution">
    <text evidence="5">The sequence shown here is derived from an EMBL/GenBank/DDBJ whole genome shotgun (WGS) entry which is preliminary data.</text>
</comment>
<dbReference type="PROSITE" id="PS01124">
    <property type="entry name" value="HTH_ARAC_FAMILY_2"/>
    <property type="match status" value="1"/>
</dbReference>
<evidence type="ECO:0000256" key="2">
    <source>
        <dbReference type="ARBA" id="ARBA00023125"/>
    </source>
</evidence>
<feature type="domain" description="HTH araC/xylS-type" evidence="4">
    <location>
        <begin position="430"/>
        <end position="527"/>
    </location>
</feature>
<dbReference type="Proteomes" id="UP000276301">
    <property type="component" value="Unassembled WGS sequence"/>
</dbReference>
<dbReference type="EMBL" id="RCHT01000002">
    <property type="protein sequence ID" value="RLL13807.1"/>
    <property type="molecule type" value="Genomic_DNA"/>
</dbReference>
<evidence type="ECO:0000313" key="5">
    <source>
        <dbReference type="EMBL" id="RLL13807.1"/>
    </source>
</evidence>